<dbReference type="PANTHER" id="PTHR44103:SF1">
    <property type="entry name" value="PROPROTEIN CONVERTASE P"/>
    <property type="match status" value="1"/>
</dbReference>
<dbReference type="PANTHER" id="PTHR44103">
    <property type="entry name" value="PROPROTEIN CONVERTASE P"/>
    <property type="match status" value="1"/>
</dbReference>
<proteinExistence type="predicted"/>
<protein>
    <recommendedName>
        <fullName evidence="3">VCBS repeat-containing protein</fullName>
    </recommendedName>
</protein>
<evidence type="ECO:0000313" key="2">
    <source>
        <dbReference type="Proteomes" id="UP000734511"/>
    </source>
</evidence>
<evidence type="ECO:0000313" key="1">
    <source>
        <dbReference type="EMBL" id="NJP44353.1"/>
    </source>
</evidence>
<reference evidence="1 2" key="1">
    <citation type="submission" date="2020-03" db="EMBL/GenBank/DDBJ databases">
        <title>WGS of actinomycetes isolated from Thailand.</title>
        <authorList>
            <person name="Thawai C."/>
        </authorList>
    </citation>
    <scope>NUCLEOTIDE SEQUENCE [LARGE SCALE GENOMIC DNA]</scope>
    <source>
        <strain evidence="1 2">PRB2-1</strain>
    </source>
</reference>
<organism evidence="1 2">
    <name type="scientific">Actinacidiphila epipremni</name>
    <dbReference type="NCBI Taxonomy" id="2053013"/>
    <lineage>
        <taxon>Bacteria</taxon>
        <taxon>Bacillati</taxon>
        <taxon>Actinomycetota</taxon>
        <taxon>Actinomycetes</taxon>
        <taxon>Kitasatosporales</taxon>
        <taxon>Streptomycetaceae</taxon>
        <taxon>Actinacidiphila</taxon>
    </lineage>
</organism>
<sequence>MVAMLGNGASRSFDGTGKPDLLVRVGETGEVFVLPHSGAFAGSATFSEPVLIARDMGWQTFGFVRALDNGDGLAGVLAFSLEQINPGVDGEHGLFLFPNTGGLRGLDTLGAPVRISGKRDDGRLWETVGMADISGNGADDTFSRGWDGTNVDWFPHTGTVVPNDTYDKTPHRLTEVAVDDFPLAMADFTGNGTLDLLVRRADGDLDLFVFADGHDLAHSLEAGEGTWYTVGRGWDAYRHITLSDVDLDGTPDLLAVDGEGALLAFRNTGKLLPGAAEDLFQEPVTIGEGFQRYDVVC</sequence>
<gene>
    <name evidence="1" type="ORF">HCN08_13220</name>
</gene>
<dbReference type="Proteomes" id="UP000734511">
    <property type="component" value="Unassembled WGS sequence"/>
</dbReference>
<dbReference type="RefSeq" id="WP_167983217.1">
    <property type="nucleotide sequence ID" value="NZ_JAATEJ010000008.1"/>
</dbReference>
<dbReference type="InterPro" id="IPR028994">
    <property type="entry name" value="Integrin_alpha_N"/>
</dbReference>
<dbReference type="SUPFAM" id="SSF69318">
    <property type="entry name" value="Integrin alpha N-terminal domain"/>
    <property type="match status" value="1"/>
</dbReference>
<dbReference type="EMBL" id="JAATEJ010000008">
    <property type="protein sequence ID" value="NJP44353.1"/>
    <property type="molecule type" value="Genomic_DNA"/>
</dbReference>
<name>A0ABX0ZRT3_9ACTN</name>
<accession>A0ABX0ZRT3</accession>
<evidence type="ECO:0008006" key="3">
    <source>
        <dbReference type="Google" id="ProtNLM"/>
    </source>
</evidence>
<keyword evidence="2" id="KW-1185">Reference proteome</keyword>
<comment type="caution">
    <text evidence="1">The sequence shown here is derived from an EMBL/GenBank/DDBJ whole genome shotgun (WGS) entry which is preliminary data.</text>
</comment>